<dbReference type="Proteomes" id="UP000265520">
    <property type="component" value="Unassembled WGS sequence"/>
</dbReference>
<dbReference type="AlphaFoldDB" id="A0A392PX82"/>
<proteinExistence type="predicted"/>
<name>A0A392PX82_9FABA</name>
<accession>A0A392PX82</accession>
<comment type="caution">
    <text evidence="1">The sequence shown here is derived from an EMBL/GenBank/DDBJ whole genome shotgun (WGS) entry which is preliminary data.</text>
</comment>
<sequence length="31" mass="3273">VLSAQVARCYASLFRPYSVQHGIPAAAGLLL</sequence>
<dbReference type="EMBL" id="LXQA010100017">
    <property type="protein sequence ID" value="MCI16242.1"/>
    <property type="molecule type" value="Genomic_DNA"/>
</dbReference>
<reference evidence="1 2" key="1">
    <citation type="journal article" date="2018" name="Front. Plant Sci.">
        <title>Red Clover (Trifolium pratense) and Zigzag Clover (T. medium) - A Picture of Genomic Similarities and Differences.</title>
        <authorList>
            <person name="Dluhosova J."/>
            <person name="Istvanek J."/>
            <person name="Nedelnik J."/>
            <person name="Repkova J."/>
        </authorList>
    </citation>
    <scope>NUCLEOTIDE SEQUENCE [LARGE SCALE GENOMIC DNA]</scope>
    <source>
        <strain evidence="2">cv. 10/8</strain>
        <tissue evidence="1">Leaf</tissue>
    </source>
</reference>
<keyword evidence="2" id="KW-1185">Reference proteome</keyword>
<organism evidence="1 2">
    <name type="scientific">Trifolium medium</name>
    <dbReference type="NCBI Taxonomy" id="97028"/>
    <lineage>
        <taxon>Eukaryota</taxon>
        <taxon>Viridiplantae</taxon>
        <taxon>Streptophyta</taxon>
        <taxon>Embryophyta</taxon>
        <taxon>Tracheophyta</taxon>
        <taxon>Spermatophyta</taxon>
        <taxon>Magnoliopsida</taxon>
        <taxon>eudicotyledons</taxon>
        <taxon>Gunneridae</taxon>
        <taxon>Pentapetalae</taxon>
        <taxon>rosids</taxon>
        <taxon>fabids</taxon>
        <taxon>Fabales</taxon>
        <taxon>Fabaceae</taxon>
        <taxon>Papilionoideae</taxon>
        <taxon>50 kb inversion clade</taxon>
        <taxon>NPAAA clade</taxon>
        <taxon>Hologalegina</taxon>
        <taxon>IRL clade</taxon>
        <taxon>Trifolieae</taxon>
        <taxon>Trifolium</taxon>
    </lineage>
</organism>
<evidence type="ECO:0000313" key="2">
    <source>
        <dbReference type="Proteomes" id="UP000265520"/>
    </source>
</evidence>
<evidence type="ECO:0000313" key="1">
    <source>
        <dbReference type="EMBL" id="MCI16242.1"/>
    </source>
</evidence>
<protein>
    <submittedName>
        <fullName evidence="1">Uncharacterized protein</fullName>
    </submittedName>
</protein>
<feature type="non-terminal residue" evidence="1">
    <location>
        <position position="1"/>
    </location>
</feature>